<proteinExistence type="predicted"/>
<reference evidence="1" key="1">
    <citation type="submission" date="2014-11" db="EMBL/GenBank/DDBJ databases">
        <authorList>
            <person name="Amaro Gonzalez C."/>
        </authorList>
    </citation>
    <scope>NUCLEOTIDE SEQUENCE</scope>
</reference>
<dbReference type="AlphaFoldDB" id="A0A0E9WWL7"/>
<dbReference type="EMBL" id="GBXM01014537">
    <property type="protein sequence ID" value="JAH94040.1"/>
    <property type="molecule type" value="Transcribed_RNA"/>
</dbReference>
<protein>
    <submittedName>
        <fullName evidence="1">Uncharacterized protein</fullName>
    </submittedName>
</protein>
<accession>A0A0E9WWL7</accession>
<evidence type="ECO:0000313" key="1">
    <source>
        <dbReference type="EMBL" id="JAH94040.1"/>
    </source>
</evidence>
<sequence length="112" mass="12878">MGLSSGGTAVSRIRRQFRRRPTSGVWRTCRFQSSRTRSDLTGPDRQLPQTLYIQNLCREPTAHLKTQAESHLIPGSFHSLKPKDISLGQTHCQLFQTSKKLTTILFFFRFLI</sequence>
<reference evidence="1" key="2">
    <citation type="journal article" date="2015" name="Fish Shellfish Immunol.">
        <title>Early steps in the European eel (Anguilla anguilla)-Vibrio vulnificus interaction in the gills: Role of the RtxA13 toxin.</title>
        <authorList>
            <person name="Callol A."/>
            <person name="Pajuelo D."/>
            <person name="Ebbesson L."/>
            <person name="Teles M."/>
            <person name="MacKenzie S."/>
            <person name="Amaro C."/>
        </authorList>
    </citation>
    <scope>NUCLEOTIDE SEQUENCE</scope>
</reference>
<name>A0A0E9WWL7_ANGAN</name>
<organism evidence="1">
    <name type="scientific">Anguilla anguilla</name>
    <name type="common">European freshwater eel</name>
    <name type="synonym">Muraena anguilla</name>
    <dbReference type="NCBI Taxonomy" id="7936"/>
    <lineage>
        <taxon>Eukaryota</taxon>
        <taxon>Metazoa</taxon>
        <taxon>Chordata</taxon>
        <taxon>Craniata</taxon>
        <taxon>Vertebrata</taxon>
        <taxon>Euteleostomi</taxon>
        <taxon>Actinopterygii</taxon>
        <taxon>Neopterygii</taxon>
        <taxon>Teleostei</taxon>
        <taxon>Anguilliformes</taxon>
        <taxon>Anguillidae</taxon>
        <taxon>Anguilla</taxon>
    </lineage>
</organism>